<accession>I0KH29</accession>
<dbReference type="Proteomes" id="UP000011058">
    <property type="component" value="Chromosome"/>
</dbReference>
<evidence type="ECO:0000313" key="1">
    <source>
        <dbReference type="EMBL" id="CCH03432.1"/>
    </source>
</evidence>
<proteinExistence type="predicted"/>
<dbReference type="EMBL" id="HE796683">
    <property type="protein sequence ID" value="CCH03432.1"/>
    <property type="molecule type" value="Genomic_DNA"/>
</dbReference>
<evidence type="ECO:0000313" key="2">
    <source>
        <dbReference type="Proteomes" id="UP000011058"/>
    </source>
</evidence>
<protein>
    <submittedName>
        <fullName evidence="1">Uncharacterized protein</fullName>
    </submittedName>
</protein>
<dbReference type="HOGENOM" id="CLU_3007613_0_0_10"/>
<gene>
    <name evidence="1" type="ORF">FAES_5433</name>
</gene>
<sequence>MTMIVVYPAGAGRYSNARLQPELSAIHGQVRCAAAAQAYLANKPYCTERTWAAMAR</sequence>
<dbReference type="KEGG" id="fae:FAES_5433"/>
<name>I0KH29_9BACT</name>
<keyword evidence="2" id="KW-1185">Reference proteome</keyword>
<organism evidence="1 2">
    <name type="scientific">Fibrella aestuarina BUZ 2</name>
    <dbReference type="NCBI Taxonomy" id="1166018"/>
    <lineage>
        <taxon>Bacteria</taxon>
        <taxon>Pseudomonadati</taxon>
        <taxon>Bacteroidota</taxon>
        <taxon>Cytophagia</taxon>
        <taxon>Cytophagales</taxon>
        <taxon>Spirosomataceae</taxon>
        <taxon>Fibrella</taxon>
    </lineage>
</organism>
<dbReference type="AlphaFoldDB" id="I0KH29"/>
<reference evidence="1 2" key="1">
    <citation type="journal article" date="2012" name="J. Bacteriol.">
        <title>Genome Sequence of Fibrella aestuarina BUZ 2T, a Filamentous Marine Bacterium.</title>
        <authorList>
            <person name="Filippini M."/>
            <person name="Qi W."/>
            <person name="Blom J."/>
            <person name="Goesmann A."/>
            <person name="Smits T.H."/>
            <person name="Bagheri H.C."/>
        </authorList>
    </citation>
    <scope>NUCLEOTIDE SEQUENCE [LARGE SCALE GENOMIC DNA]</scope>
    <source>
        <strain evidence="2">BUZ 2T</strain>
    </source>
</reference>